<comment type="similarity">
    <text evidence="2 6">Belongs to the flagella basal body rod proteins family.</text>
</comment>
<feature type="domain" description="Flagellar basal-body/hook protein C-terminal" evidence="9">
    <location>
        <begin position="85"/>
        <end position="128"/>
    </location>
</feature>
<dbReference type="OrthoDB" id="9813951at2"/>
<evidence type="ECO:0000256" key="2">
    <source>
        <dbReference type="ARBA" id="ARBA00009677"/>
    </source>
</evidence>
<evidence type="ECO:0000256" key="3">
    <source>
        <dbReference type="ARBA" id="ARBA00014376"/>
    </source>
</evidence>
<evidence type="ECO:0000256" key="1">
    <source>
        <dbReference type="ARBA" id="ARBA00004117"/>
    </source>
</evidence>
<dbReference type="Proteomes" id="UP000306602">
    <property type="component" value="Unassembled WGS sequence"/>
</dbReference>
<sequence length="131" mass="14653">MASEFSKALDVTASGLKAQATRLRHLSENISNAETPGYRRKTVSFQAEVEQQTGVSKVKASRPELDSGELKRIYDPQHPMADETGHYDGSNVNLLIELADAREAQRSYEANLKIFEQTRAMSSSLLELLRR</sequence>
<comment type="caution">
    <text evidence="10">The sequence shown here is derived from an EMBL/GenBank/DDBJ whole genome shotgun (WGS) entry which is preliminary data.</text>
</comment>
<dbReference type="PIRSF" id="PIRSF002889">
    <property type="entry name" value="Rod_FlgB"/>
    <property type="match status" value="1"/>
</dbReference>
<dbReference type="InterPro" id="IPR010930">
    <property type="entry name" value="Flg_bb/hook_C_dom"/>
</dbReference>
<dbReference type="GO" id="GO:0071978">
    <property type="term" value="P:bacterial-type flagellum-dependent swarming motility"/>
    <property type="evidence" value="ECO:0007669"/>
    <property type="project" value="TreeGrafter"/>
</dbReference>
<protein>
    <recommendedName>
        <fullName evidence="3 6">Flagellar basal body rod protein FlgB</fullName>
    </recommendedName>
</protein>
<keyword evidence="11" id="KW-1185">Reference proteome</keyword>
<evidence type="ECO:0000256" key="5">
    <source>
        <dbReference type="ARBA" id="ARBA00024934"/>
    </source>
</evidence>
<feature type="domain" description="Flagellar basal body rod protein N-terminal" evidence="8">
    <location>
        <begin position="9"/>
        <end position="39"/>
    </location>
</feature>
<evidence type="ECO:0000256" key="7">
    <source>
        <dbReference type="SAM" id="MobiDB-lite"/>
    </source>
</evidence>
<dbReference type="PANTHER" id="PTHR30435:SF19">
    <property type="entry name" value="FLAGELLAR BASAL-BODY ROD PROTEIN FLGG"/>
    <property type="match status" value="1"/>
</dbReference>
<comment type="subcellular location">
    <subcellularLocation>
        <location evidence="1 6">Bacterial flagellum basal body</location>
    </subcellularLocation>
</comment>
<gene>
    <name evidence="10" type="primary">flgC</name>
    <name evidence="10" type="ORF">E4Z66_15985</name>
</gene>
<dbReference type="GO" id="GO:0030694">
    <property type="term" value="C:bacterial-type flagellum basal body, rod"/>
    <property type="evidence" value="ECO:0007669"/>
    <property type="project" value="InterPro"/>
</dbReference>
<reference evidence="10 11" key="1">
    <citation type="submission" date="2019-04" db="EMBL/GenBank/DDBJ databases">
        <title>Shimia ponticola sp. nov., isolated from seawater.</title>
        <authorList>
            <person name="Kim Y.-O."/>
            <person name="Yoon J.-H."/>
        </authorList>
    </citation>
    <scope>NUCLEOTIDE SEQUENCE [LARGE SCALE GENOMIC DNA]</scope>
    <source>
        <strain evidence="10 11">MYP11</strain>
    </source>
</reference>
<keyword evidence="10" id="KW-0969">Cilium</keyword>
<name>A0A4S4N802_9RHOB</name>
<dbReference type="AlphaFoldDB" id="A0A4S4N802"/>
<accession>A0A4S4N802</accession>
<comment type="function">
    <text evidence="5 6">Structural component of flagellum, the bacterial motility apparatus. Part of the rod structure of flagellar basal body.</text>
</comment>
<dbReference type="Pfam" id="PF06429">
    <property type="entry name" value="Flg_bbr_C"/>
    <property type="match status" value="1"/>
</dbReference>
<evidence type="ECO:0000313" key="11">
    <source>
        <dbReference type="Proteomes" id="UP000306602"/>
    </source>
</evidence>
<evidence type="ECO:0000256" key="4">
    <source>
        <dbReference type="ARBA" id="ARBA00023143"/>
    </source>
</evidence>
<keyword evidence="10" id="KW-0966">Cell projection</keyword>
<dbReference type="EMBL" id="SRKY01000004">
    <property type="protein sequence ID" value="THH35316.1"/>
    <property type="molecule type" value="Genomic_DNA"/>
</dbReference>
<dbReference type="RefSeq" id="WP_136464048.1">
    <property type="nucleotide sequence ID" value="NZ_SRKY01000004.1"/>
</dbReference>
<organism evidence="10 11">
    <name type="scientific">Aliishimia ponticola</name>
    <dbReference type="NCBI Taxonomy" id="2499833"/>
    <lineage>
        <taxon>Bacteria</taxon>
        <taxon>Pseudomonadati</taxon>
        <taxon>Pseudomonadota</taxon>
        <taxon>Alphaproteobacteria</taxon>
        <taxon>Rhodobacterales</taxon>
        <taxon>Paracoccaceae</taxon>
        <taxon>Aliishimia</taxon>
    </lineage>
</organism>
<keyword evidence="10" id="KW-0282">Flagellum</keyword>
<evidence type="ECO:0000259" key="9">
    <source>
        <dbReference type="Pfam" id="PF06429"/>
    </source>
</evidence>
<feature type="compositionally biased region" description="Basic and acidic residues" evidence="7">
    <location>
        <begin position="61"/>
        <end position="86"/>
    </location>
</feature>
<dbReference type="Pfam" id="PF00460">
    <property type="entry name" value="Flg_bb_rod"/>
    <property type="match status" value="1"/>
</dbReference>
<feature type="region of interest" description="Disordered" evidence="7">
    <location>
        <begin position="54"/>
        <end position="86"/>
    </location>
</feature>
<dbReference type="PANTHER" id="PTHR30435">
    <property type="entry name" value="FLAGELLAR PROTEIN"/>
    <property type="match status" value="1"/>
</dbReference>
<dbReference type="InterPro" id="IPR001444">
    <property type="entry name" value="Flag_bb_rod_N"/>
</dbReference>
<evidence type="ECO:0000259" key="8">
    <source>
        <dbReference type="Pfam" id="PF00460"/>
    </source>
</evidence>
<keyword evidence="4 6" id="KW-0975">Bacterial flagellum</keyword>
<evidence type="ECO:0000313" key="10">
    <source>
        <dbReference type="EMBL" id="THH35316.1"/>
    </source>
</evidence>
<comment type="subunit">
    <text evidence="6">The basal body constitutes a major portion of the flagellar organelle and consists of a number of rings mounted on a central rod.</text>
</comment>
<evidence type="ECO:0000256" key="6">
    <source>
        <dbReference type="PIRNR" id="PIRNR002889"/>
    </source>
</evidence>
<proteinExistence type="inferred from homology"/>
<dbReference type="NCBIfam" id="NF009275">
    <property type="entry name" value="PRK12632.1"/>
    <property type="match status" value="1"/>
</dbReference>
<dbReference type="InterPro" id="IPR006300">
    <property type="entry name" value="FlgB"/>
</dbReference>